<keyword evidence="1" id="KW-0175">Coiled coil</keyword>
<evidence type="ECO:0000256" key="1">
    <source>
        <dbReference type="SAM" id="Coils"/>
    </source>
</evidence>
<feature type="region of interest" description="Disordered" evidence="2">
    <location>
        <begin position="378"/>
        <end position="404"/>
    </location>
</feature>
<gene>
    <name evidence="3" type="ORF">A3770_05p38050</name>
</gene>
<protein>
    <submittedName>
        <fullName evidence="3">Uncharacterized protein</fullName>
    </submittedName>
</protein>
<feature type="region of interest" description="Disordered" evidence="2">
    <location>
        <begin position="208"/>
        <end position="330"/>
    </location>
</feature>
<feature type="compositionally biased region" description="Polar residues" evidence="2">
    <location>
        <begin position="385"/>
        <end position="402"/>
    </location>
</feature>
<feature type="region of interest" description="Disordered" evidence="2">
    <location>
        <begin position="594"/>
        <end position="680"/>
    </location>
</feature>
<sequence length="764" mass="83891">MMIVDLFEEETLWRYTDVYDKAKLLGPVTFPELRELWKLGRIGPGTTVSNEAWLPKPVAVKRVKGLMTALSVKGGTPRNSRLREEDPHATGIEAQLWYCQMPNGEVVGPLKTRTLQRLWVGGKVGSRYLVRAKSSSTWPSDRTYTVEGLMQALEIFTRRPSAVQSEGQQVVPEVPTSLITPTRAAAREDDLPVASPISAIKEVVITLPGHRHGSSSSRRNSSRKVEVEVSTTVEEPESSSSTHSSTLETSSSMTLTTGISTESPSEATSSASALVPFANQRGVPSEATLRRTRTRITSQSQARGGSPARERRRSSHQSLQGGRTKGALEQDSGFTVELERANAEIKRLTHSLAQSEKEKIQAREVALSLRTMLVEERKRMKDKPQISSALPKSPLAQNSAPDQSVELKKLSHMSTDSLFSYANTLRAENEKLLSIRKEIVDAHKSGKGSDAGAGKVEGMRSVTPVPFNMSPSIPVSANANEKEAGQGRAANFGGMPPSSREAYESSTRTVHAESLAGPAYSPFGDGSVAAPAPAPVPDLSHQQHKPRSAHVFSHSRRNSDSGPCECTTHAPDYEADDILAEIEKEIEIFLTPRENSQAQHRRADTVPRYAPSSQEAHGRREVSHGRGGDSGYDFEFAPTSRQEPSPYAHQPSPYVQRGGGAAGSKEWSKETTVNPRYQPSSDKIDEAVKDFVQKFKDDGFHLPLAYAEGFGYMLSGKKVHLACFGKKLHIRFGGGYIEFRDYLDQKKIVLHELARRKDDDDVFR</sequence>
<proteinExistence type="predicted"/>
<dbReference type="Proteomes" id="UP000316726">
    <property type="component" value="Chromosome 5"/>
</dbReference>
<feature type="compositionally biased region" description="Polar residues" evidence="2">
    <location>
        <begin position="670"/>
        <end position="680"/>
    </location>
</feature>
<feature type="compositionally biased region" description="Basic and acidic residues" evidence="2">
    <location>
        <begin position="616"/>
        <end position="627"/>
    </location>
</feature>
<feature type="compositionally biased region" description="Basic residues" evidence="2">
    <location>
        <begin position="542"/>
        <end position="556"/>
    </location>
</feature>
<reference evidence="3 4" key="1">
    <citation type="submission" date="2018-07" db="EMBL/GenBank/DDBJ databases">
        <title>The complete nuclear genome of the prasinophyte Chloropicon primus (CCMP1205).</title>
        <authorList>
            <person name="Pombert J.-F."/>
            <person name="Otis C."/>
            <person name="Turmel M."/>
            <person name="Lemieux C."/>
        </authorList>
    </citation>
    <scope>NUCLEOTIDE SEQUENCE [LARGE SCALE GENOMIC DNA]</scope>
    <source>
        <strain evidence="3 4">CCMP1205</strain>
    </source>
</reference>
<evidence type="ECO:0000313" key="4">
    <source>
        <dbReference type="Proteomes" id="UP000316726"/>
    </source>
</evidence>
<evidence type="ECO:0000256" key="2">
    <source>
        <dbReference type="SAM" id="MobiDB-lite"/>
    </source>
</evidence>
<evidence type="ECO:0000313" key="3">
    <source>
        <dbReference type="EMBL" id="QDZ21287.1"/>
    </source>
</evidence>
<feature type="region of interest" description="Disordered" evidence="2">
    <location>
        <begin position="480"/>
        <end position="510"/>
    </location>
</feature>
<keyword evidence="4" id="KW-1185">Reference proteome</keyword>
<feature type="coiled-coil region" evidence="1">
    <location>
        <begin position="338"/>
        <end position="365"/>
    </location>
</feature>
<name>A0A5B8MLC3_9CHLO</name>
<feature type="compositionally biased region" description="Low complexity" evidence="2">
    <location>
        <begin position="228"/>
        <end position="273"/>
    </location>
</feature>
<feature type="region of interest" description="Disordered" evidence="2">
    <location>
        <begin position="523"/>
        <end position="569"/>
    </location>
</feature>
<dbReference type="AlphaFoldDB" id="A0A5B8MLC3"/>
<accession>A0A5B8MLC3</accession>
<dbReference type="EMBL" id="CP031038">
    <property type="protein sequence ID" value="QDZ21287.1"/>
    <property type="molecule type" value="Genomic_DNA"/>
</dbReference>
<organism evidence="3 4">
    <name type="scientific">Chloropicon primus</name>
    <dbReference type="NCBI Taxonomy" id="1764295"/>
    <lineage>
        <taxon>Eukaryota</taxon>
        <taxon>Viridiplantae</taxon>
        <taxon>Chlorophyta</taxon>
        <taxon>Chloropicophyceae</taxon>
        <taxon>Chloropicales</taxon>
        <taxon>Chloropicaceae</taxon>
        <taxon>Chloropicon</taxon>
    </lineage>
</organism>